<gene>
    <name evidence="1" type="ORF">MJO28_013205</name>
</gene>
<keyword evidence="2" id="KW-1185">Reference proteome</keyword>
<reference evidence="2" key="1">
    <citation type="journal article" date="2018" name="BMC Genomics">
        <title>Genomic insights into host adaptation between the wheat stripe rust pathogen (Puccinia striiformis f. sp. tritici) and the barley stripe rust pathogen (Puccinia striiformis f. sp. hordei).</title>
        <authorList>
            <person name="Xia C."/>
            <person name="Wang M."/>
            <person name="Yin C."/>
            <person name="Cornejo O.E."/>
            <person name="Hulbert S.H."/>
            <person name="Chen X."/>
        </authorList>
    </citation>
    <scope>NUCLEOTIDE SEQUENCE [LARGE SCALE GENOMIC DNA]</scope>
    <source>
        <strain evidence="2">93-210</strain>
    </source>
</reference>
<comment type="caution">
    <text evidence="1">The sequence shown here is derived from an EMBL/GenBank/DDBJ whole genome shotgun (WGS) entry which is preliminary data.</text>
</comment>
<protein>
    <submittedName>
        <fullName evidence="1">Uncharacterized protein</fullName>
    </submittedName>
</protein>
<dbReference type="Proteomes" id="UP001060170">
    <property type="component" value="Chromosome 13"/>
</dbReference>
<reference evidence="1 2" key="3">
    <citation type="journal article" date="2022" name="Microbiol. Spectr.">
        <title>Folding features and dynamics of 3D genome architecture in plant fungal pathogens.</title>
        <authorList>
            <person name="Xia C."/>
        </authorList>
    </citation>
    <scope>NUCLEOTIDE SEQUENCE [LARGE SCALE GENOMIC DNA]</scope>
    <source>
        <strain evidence="1 2">93-210</strain>
    </source>
</reference>
<name>A0ACC0DY61_9BASI</name>
<dbReference type="EMBL" id="CM045877">
    <property type="protein sequence ID" value="KAI7940920.1"/>
    <property type="molecule type" value="Genomic_DNA"/>
</dbReference>
<organism evidence="1 2">
    <name type="scientific">Puccinia striiformis f. sp. tritici</name>
    <dbReference type="NCBI Taxonomy" id="168172"/>
    <lineage>
        <taxon>Eukaryota</taxon>
        <taxon>Fungi</taxon>
        <taxon>Dikarya</taxon>
        <taxon>Basidiomycota</taxon>
        <taxon>Pucciniomycotina</taxon>
        <taxon>Pucciniomycetes</taxon>
        <taxon>Pucciniales</taxon>
        <taxon>Pucciniaceae</taxon>
        <taxon>Puccinia</taxon>
    </lineage>
</organism>
<evidence type="ECO:0000313" key="1">
    <source>
        <dbReference type="EMBL" id="KAI7940920.1"/>
    </source>
</evidence>
<reference evidence="2" key="2">
    <citation type="journal article" date="2018" name="Mol. Plant Microbe Interact.">
        <title>Genome sequence resources for the wheat stripe rust pathogen (Puccinia striiformis f. sp. tritici) and the barley stripe rust pathogen (Puccinia striiformis f. sp. hordei).</title>
        <authorList>
            <person name="Xia C."/>
            <person name="Wang M."/>
            <person name="Yin C."/>
            <person name="Cornejo O.E."/>
            <person name="Hulbert S.H."/>
            <person name="Chen X."/>
        </authorList>
    </citation>
    <scope>NUCLEOTIDE SEQUENCE [LARGE SCALE GENOMIC DNA]</scope>
    <source>
        <strain evidence="2">93-210</strain>
    </source>
</reference>
<sequence>MSSNSHINPLLLQAPPQETLIAPSTNPHALAPPPELTYKTKEELQASAQKWAREHCYAISVGHSNYGNGENRTSYQYDRSGTREAKSDGKLGKTQKTDCPFKFNGNFYKKRGVFQIKIINPQHNHPPSEDPSTHSVHRRLNEENKAMVAQLTHAGVPPLKIKSALMQNSSAPTSVTLNTIYNARNAMRMTELEGKSPMEALVHKLRKQDFHYSMLTHEGEMKSLFFAHPQSLILAKRFPTTIILDCTYKVNKYKMPLLHIVGINSSNRNFCIAFCFLSAETKGDYSWALEQLLSSMDNQSPSVFVTDNEQALINAINLVFPDSSHHLCTWHVWNNIDSNCSKSFKSDKEFTTFKNAWTTLIQSPSEADYHKNFTNLSMTWNPQTSDYVLKNIIPLKEKIVAYCINKHPHFGNTVTSRVEGAHAYLKRFIHTSTGSFYAVVKQIHQALNNQIHERFIESSQHSYKHLTGLPPCLANLSGPITHYAIKTVHALFLLDPPTSTCSGLYSSHMGMPCIHKIHQAKSEGLKLSPEDFHPQWRTQTFLAEEFPQLPEDENEEENTPPTKEKNEHFFLNTIFPKFQSFHAGEQQHLISEFQKLLSGTYTTTIILEPSKDHPKRGRPTKKEAERRSKEEEANKTELEENPAKEAPKPNHKSTTSTKRKPSAFELSGSGSKKRKGRGRPKKAVVENGDSLGKPPAQKKGRGRPRKEESAKKNQKEETAKKIHSEESEAESTEGGGESDSGGELPEDIFFTEREPIKTRSGRELKELPLGLMKGNKHVVFDGDDNELFNPFGVQMTASSDTGPTTIVDTLASYSVGDHVEVEVYKKKNDIRPTSLIRHISTISDVEGDGNCGFRAAAVSMGQNSNEWKDIRKEMKKEFDNNPLYSDERFLENVWGEGKEDRIAALSWDKEGILAPKKFWMHFPSHAYLMADTFKRPVILFSEKGSNSYLPLSHSPTNESPIGLILLDNHLITFQFKAELWPSPRVDPFWVHYVQPVATPWEDFIQANLEKGNQVLFPPVRRSSRINPMVDVE</sequence>
<evidence type="ECO:0000313" key="2">
    <source>
        <dbReference type="Proteomes" id="UP001060170"/>
    </source>
</evidence>
<proteinExistence type="predicted"/>
<accession>A0ACC0DY61</accession>